<dbReference type="Proteomes" id="UP000741360">
    <property type="component" value="Unassembled WGS sequence"/>
</dbReference>
<name>A0A932M2Y3_UNCTE</name>
<evidence type="ECO:0000313" key="3">
    <source>
        <dbReference type="EMBL" id="MBI3016376.1"/>
    </source>
</evidence>
<organism evidence="3 4">
    <name type="scientific">Tectimicrobiota bacterium</name>
    <dbReference type="NCBI Taxonomy" id="2528274"/>
    <lineage>
        <taxon>Bacteria</taxon>
        <taxon>Pseudomonadati</taxon>
        <taxon>Nitrospinota/Tectimicrobiota group</taxon>
        <taxon>Candidatus Tectimicrobiota</taxon>
    </lineage>
</organism>
<evidence type="ECO:0000256" key="2">
    <source>
        <dbReference type="RuleBase" id="RU362080"/>
    </source>
</evidence>
<evidence type="ECO:0000256" key="1">
    <source>
        <dbReference type="ARBA" id="ARBA00009981"/>
    </source>
</evidence>
<protein>
    <recommendedName>
        <fullName evidence="2">Antitoxin</fullName>
    </recommendedName>
</protein>
<evidence type="ECO:0000313" key="4">
    <source>
        <dbReference type="Proteomes" id="UP000741360"/>
    </source>
</evidence>
<reference evidence="3" key="1">
    <citation type="submission" date="2020-07" db="EMBL/GenBank/DDBJ databases">
        <title>Huge and variable diversity of episymbiotic CPR bacteria and DPANN archaea in groundwater ecosystems.</title>
        <authorList>
            <person name="He C.Y."/>
            <person name="Keren R."/>
            <person name="Whittaker M."/>
            <person name="Farag I.F."/>
            <person name="Doudna J."/>
            <person name="Cate J.H.D."/>
            <person name="Banfield J.F."/>
        </authorList>
    </citation>
    <scope>NUCLEOTIDE SEQUENCE</scope>
    <source>
        <strain evidence="3">NC_groundwater_717_Ag_S-0.2um_59_8</strain>
    </source>
</reference>
<comment type="caution">
    <text evidence="3">The sequence shown here is derived from an EMBL/GenBank/DDBJ whole genome shotgun (WGS) entry which is preliminary data.</text>
</comment>
<accession>A0A932M2Y3</accession>
<dbReference type="SUPFAM" id="SSF143120">
    <property type="entry name" value="YefM-like"/>
    <property type="match status" value="1"/>
</dbReference>
<proteinExistence type="inferred from homology"/>
<gene>
    <name evidence="3" type="ORF">HYY65_15230</name>
</gene>
<sequence>MKTVTFTEFRNRASELFSDVEGGEVVIVLRHGKPVAEISPYGAGEAKEPSWKRPGLRLSARGVHLARAILEEREAS</sequence>
<dbReference type="EMBL" id="JACPSX010000294">
    <property type="protein sequence ID" value="MBI3016376.1"/>
    <property type="molecule type" value="Genomic_DNA"/>
</dbReference>
<dbReference type="NCBIfam" id="TIGR01552">
    <property type="entry name" value="phd_fam"/>
    <property type="match status" value="1"/>
</dbReference>
<dbReference type="AlphaFoldDB" id="A0A932M2Y3"/>
<comment type="function">
    <text evidence="2">Antitoxin component of a type II toxin-antitoxin (TA) system.</text>
</comment>
<dbReference type="InterPro" id="IPR036165">
    <property type="entry name" value="YefM-like_sf"/>
</dbReference>
<dbReference type="InterPro" id="IPR006442">
    <property type="entry name" value="Antitoxin_Phd/YefM"/>
</dbReference>
<comment type="similarity">
    <text evidence="1 2">Belongs to the phD/YefM antitoxin family.</text>
</comment>
<dbReference type="Gene3D" id="3.40.1620.10">
    <property type="entry name" value="YefM-like domain"/>
    <property type="match status" value="1"/>
</dbReference>
<dbReference type="Pfam" id="PF02604">
    <property type="entry name" value="PhdYeFM_antitox"/>
    <property type="match status" value="1"/>
</dbReference>